<gene>
    <name evidence="1" type="ORF">BB561_001457</name>
</gene>
<keyword evidence="2" id="KW-1185">Reference proteome</keyword>
<evidence type="ECO:0000313" key="2">
    <source>
        <dbReference type="Proteomes" id="UP000245383"/>
    </source>
</evidence>
<evidence type="ECO:0000313" key="1">
    <source>
        <dbReference type="EMBL" id="PVU95990.1"/>
    </source>
</evidence>
<dbReference type="Proteomes" id="UP000245383">
    <property type="component" value="Unassembled WGS sequence"/>
</dbReference>
<proteinExistence type="predicted"/>
<dbReference type="AlphaFoldDB" id="A0A2T9YUG0"/>
<accession>A0A2T9YUG0</accession>
<organism evidence="1 2">
    <name type="scientific">Smittium simulii</name>
    <dbReference type="NCBI Taxonomy" id="133385"/>
    <lineage>
        <taxon>Eukaryota</taxon>
        <taxon>Fungi</taxon>
        <taxon>Fungi incertae sedis</taxon>
        <taxon>Zoopagomycota</taxon>
        <taxon>Kickxellomycotina</taxon>
        <taxon>Harpellomycetes</taxon>
        <taxon>Harpellales</taxon>
        <taxon>Legeriomycetaceae</taxon>
        <taxon>Smittium</taxon>
    </lineage>
</organism>
<dbReference type="OrthoDB" id="5566221at2759"/>
<comment type="caution">
    <text evidence="1">The sequence shown here is derived from an EMBL/GenBank/DDBJ whole genome shotgun (WGS) entry which is preliminary data.</text>
</comment>
<protein>
    <submittedName>
        <fullName evidence="1">Uncharacterized protein</fullName>
    </submittedName>
</protein>
<sequence length="1019" mass="113612">MSEQIDSQFLFKLTRFSVKLPNIDFKPDNTISSVLNSQARKIVFRGENIRAYLIAQLPHSAVVKANQALSNQKNTNKSGFLSPKNRSASVLSQLETGTIPQEYFDSILNFFYLFRFGITAYVKVVKNFDTLENAIDKRSDSIISTTSVENKVPISIQVGHPTKSTQPEHSENSDSFPFMFDWSTSTGEWIAIYDLSQDSLQEIESKNINSQIISLSDISSWVTDGQNQAKNINSSISQLGKCVNPQNLITQKPLNQTLLSNTNSLLKTIYTAEDIDKNALISIPQRLFYTSIKSIPLITLGYRLVQSASFCSPNSLYLEVVALNNSNLALSGDPNNSNLSQQIVKLSSLKVNPVNLFLTRLGDFQSSDSTSEITTDNQNENSNFCINSLECLKEPKILRPGEIWSEIFCIAISSFKTTNKDLKRSESIFHSAINGDISESQLSIYGNDSKLTITADGYICNQSDGLSYGNNISLKKPDLLHHRVDVDILSLIESIQNNSQFYKTLNYMKIINKITNTPINYCTSSFIQTFGGFGEESGIKDSLDYKHIVPTIHKDNTYHNTEYFVCSNNISPRTKLPQIKFFPLTSSRPVLITNFMEKYLSNYNAFINSPDILKSYSIDANQSQPVKVTIKNVPRKLHGTGAVANRKATFGRIRLDSINIQNDDNQPPRARSIVSLASNKSPVFKNLMQRKFSKAASIISLNSKLNLENNSELSLPNTEYLLSNITSQLNPVFEKITRIGLAVTSESPEDEYNANLDDESCAQNNLLSDNDGLIHQFSNNPLFVNLQKLNNYKSAKVTSDKNSIDSSTSENLQKKSTFSQNIKFGNIADNPLFAANSIENVGITISLRTDSIVKLGDIVNVIVTIANHFPFTLSGLSICTAREDSDPFDLDKIEHYYDNQDIPINEFSSNQADAPFKSNILPLDHTIELRPILAGVSETMTIRYIASDLEFCSIGSLFLYLLDGKHSENHADVWSGNSTPIMQASNSLTGSNFGSQMNSYIDNKSLIAEFETPLMVFVE</sequence>
<name>A0A2T9YUG0_9FUNG</name>
<reference evidence="1 2" key="1">
    <citation type="journal article" date="2018" name="MBio">
        <title>Comparative Genomics Reveals the Core Gene Toolbox for the Fungus-Insect Symbiosis.</title>
        <authorList>
            <person name="Wang Y."/>
            <person name="Stata M."/>
            <person name="Wang W."/>
            <person name="Stajich J.E."/>
            <person name="White M.M."/>
            <person name="Moncalvo J.M."/>
        </authorList>
    </citation>
    <scope>NUCLEOTIDE SEQUENCE [LARGE SCALE GENOMIC DNA]</scope>
    <source>
        <strain evidence="1 2">SWE-8-4</strain>
    </source>
</reference>
<dbReference type="EMBL" id="MBFR01000043">
    <property type="protein sequence ID" value="PVU95990.1"/>
    <property type="molecule type" value="Genomic_DNA"/>
</dbReference>